<dbReference type="GO" id="GO:0016020">
    <property type="term" value="C:membrane"/>
    <property type="evidence" value="ECO:0007669"/>
    <property type="project" value="UniProtKB-SubCell"/>
</dbReference>
<protein>
    <submittedName>
        <fullName evidence="6">DoxX-like family protein</fullName>
    </submittedName>
</protein>
<feature type="transmembrane region" description="Helical" evidence="5">
    <location>
        <begin position="80"/>
        <end position="100"/>
    </location>
</feature>
<feature type="transmembrane region" description="Helical" evidence="5">
    <location>
        <begin position="107"/>
        <end position="127"/>
    </location>
</feature>
<name>A0A1C6UKV1_9ACTN</name>
<dbReference type="InterPro" id="IPR032808">
    <property type="entry name" value="DoxX"/>
</dbReference>
<reference evidence="7" key="1">
    <citation type="submission" date="2016-06" db="EMBL/GenBank/DDBJ databases">
        <authorList>
            <person name="Varghese N."/>
            <person name="Submissions Spin"/>
        </authorList>
    </citation>
    <scope>NUCLEOTIDE SEQUENCE [LARGE SCALE GENOMIC DNA]</scope>
    <source>
        <strain evidence="7">DSM 43903</strain>
    </source>
</reference>
<organism evidence="6 7">
    <name type="scientific">Micromonospora citrea</name>
    <dbReference type="NCBI Taxonomy" id="47855"/>
    <lineage>
        <taxon>Bacteria</taxon>
        <taxon>Bacillati</taxon>
        <taxon>Actinomycetota</taxon>
        <taxon>Actinomycetes</taxon>
        <taxon>Micromonosporales</taxon>
        <taxon>Micromonosporaceae</taxon>
        <taxon>Micromonospora</taxon>
    </lineage>
</organism>
<evidence type="ECO:0000256" key="4">
    <source>
        <dbReference type="ARBA" id="ARBA00023136"/>
    </source>
</evidence>
<dbReference type="Proteomes" id="UP000199001">
    <property type="component" value="Unassembled WGS sequence"/>
</dbReference>
<evidence type="ECO:0000256" key="5">
    <source>
        <dbReference type="SAM" id="Phobius"/>
    </source>
</evidence>
<dbReference type="STRING" id="47855.GA0070606_2320"/>
<accession>A0A1C6UKV1</accession>
<feature type="transmembrane region" description="Helical" evidence="5">
    <location>
        <begin position="12"/>
        <end position="34"/>
    </location>
</feature>
<sequence length="130" mass="13030">MSLQIALSRTDPQLTALTIVTALCIAANAFIVVADLAKARFVLANSAEVGLRPAAIPYLAALKGAGAVGLAIGLAGIPALGLAAGVGLVAFFVGAVVAHLRARVLHNIGFPLCFLALAVGALTHFASVTF</sequence>
<dbReference type="Pfam" id="PF13564">
    <property type="entry name" value="DoxX_2"/>
    <property type="match status" value="1"/>
</dbReference>
<evidence type="ECO:0000256" key="1">
    <source>
        <dbReference type="ARBA" id="ARBA00004141"/>
    </source>
</evidence>
<comment type="subcellular location">
    <subcellularLocation>
        <location evidence="1">Membrane</location>
        <topology evidence="1">Multi-pass membrane protein</topology>
    </subcellularLocation>
</comment>
<keyword evidence="7" id="KW-1185">Reference proteome</keyword>
<keyword evidence="2 5" id="KW-0812">Transmembrane</keyword>
<feature type="transmembrane region" description="Helical" evidence="5">
    <location>
        <begin position="55"/>
        <end position="74"/>
    </location>
</feature>
<dbReference type="AlphaFoldDB" id="A0A1C6UKV1"/>
<gene>
    <name evidence="6" type="ORF">GA0070606_2320</name>
</gene>
<evidence type="ECO:0000313" key="7">
    <source>
        <dbReference type="Proteomes" id="UP000199001"/>
    </source>
</evidence>
<keyword evidence="4 5" id="KW-0472">Membrane</keyword>
<dbReference type="EMBL" id="FMHZ01000002">
    <property type="protein sequence ID" value="SCL54666.1"/>
    <property type="molecule type" value="Genomic_DNA"/>
</dbReference>
<dbReference type="RefSeq" id="WP_091097712.1">
    <property type="nucleotide sequence ID" value="NZ_FMHZ01000002.1"/>
</dbReference>
<keyword evidence="3 5" id="KW-1133">Transmembrane helix</keyword>
<proteinExistence type="predicted"/>
<evidence type="ECO:0000256" key="2">
    <source>
        <dbReference type="ARBA" id="ARBA00022692"/>
    </source>
</evidence>
<evidence type="ECO:0000256" key="3">
    <source>
        <dbReference type="ARBA" id="ARBA00022989"/>
    </source>
</evidence>
<dbReference type="OrthoDB" id="4337053at2"/>
<evidence type="ECO:0000313" key="6">
    <source>
        <dbReference type="EMBL" id="SCL54666.1"/>
    </source>
</evidence>